<dbReference type="RefSeq" id="XP_039125092.1">
    <property type="nucleotide sequence ID" value="XM_039269158.1"/>
</dbReference>
<dbReference type="Proteomes" id="UP001515500">
    <property type="component" value="Chromosome 5"/>
</dbReference>
<dbReference type="RefSeq" id="XP_039125088.1">
    <property type="nucleotide sequence ID" value="XM_039269154.1"/>
</dbReference>
<dbReference type="RefSeq" id="XP_039125090.1">
    <property type="nucleotide sequence ID" value="XM_039269156.1"/>
</dbReference>
<evidence type="ECO:0000256" key="1">
    <source>
        <dbReference type="ARBA" id="ARBA00022441"/>
    </source>
</evidence>
<proteinExistence type="predicted"/>
<evidence type="ECO:0000256" key="2">
    <source>
        <dbReference type="ARBA" id="ARBA00022737"/>
    </source>
</evidence>
<keyword evidence="1" id="KW-0880">Kelch repeat</keyword>
<keyword evidence="2" id="KW-0677">Repeat</keyword>
<reference evidence="4 5" key="1">
    <citation type="submission" date="2025-04" db="UniProtKB">
        <authorList>
            <consortium name="RefSeq"/>
        </authorList>
    </citation>
    <scope>IDENTIFICATION</scope>
</reference>
<name>A0AB40BD38_DIOCR</name>
<dbReference type="GeneID" id="120261311"/>
<protein>
    <submittedName>
        <fullName evidence="4 5">F-box/kelch-repeat protein At3g27150 isoform X1</fullName>
    </submittedName>
</protein>
<dbReference type="Gene3D" id="2.120.10.80">
    <property type="entry name" value="Kelch-type beta propeller"/>
    <property type="match status" value="1"/>
</dbReference>
<evidence type="ECO:0000313" key="4">
    <source>
        <dbReference type="RefSeq" id="XP_039125088.1"/>
    </source>
</evidence>
<dbReference type="PANTHER" id="PTHR46122">
    <property type="entry name" value="GALACTOSE OXIDASE/KELCH REPEAT PROTEIN-RELATED"/>
    <property type="match status" value="1"/>
</dbReference>
<dbReference type="InterPro" id="IPR015915">
    <property type="entry name" value="Kelch-typ_b-propeller"/>
</dbReference>
<evidence type="ECO:0000313" key="7">
    <source>
        <dbReference type="RefSeq" id="XP_039125092.1"/>
    </source>
</evidence>
<dbReference type="SMART" id="SM00612">
    <property type="entry name" value="Kelch"/>
    <property type="match status" value="3"/>
</dbReference>
<dbReference type="InterPro" id="IPR006652">
    <property type="entry name" value="Kelch_1"/>
</dbReference>
<organism evidence="3 5">
    <name type="scientific">Dioscorea cayennensis subsp. rotundata</name>
    <name type="common">White Guinea yam</name>
    <name type="synonym">Dioscorea rotundata</name>
    <dbReference type="NCBI Taxonomy" id="55577"/>
    <lineage>
        <taxon>Eukaryota</taxon>
        <taxon>Viridiplantae</taxon>
        <taxon>Streptophyta</taxon>
        <taxon>Embryophyta</taxon>
        <taxon>Tracheophyta</taxon>
        <taxon>Spermatophyta</taxon>
        <taxon>Magnoliopsida</taxon>
        <taxon>Liliopsida</taxon>
        <taxon>Dioscoreales</taxon>
        <taxon>Dioscoreaceae</taxon>
        <taxon>Dioscorea</taxon>
    </lineage>
</organism>
<dbReference type="GO" id="GO:0005634">
    <property type="term" value="C:nucleus"/>
    <property type="evidence" value="ECO:0007669"/>
    <property type="project" value="EnsemblPlants"/>
</dbReference>
<evidence type="ECO:0000313" key="3">
    <source>
        <dbReference type="Proteomes" id="UP001515500"/>
    </source>
</evidence>
<dbReference type="Pfam" id="PF01344">
    <property type="entry name" value="Kelch_1"/>
    <property type="match status" value="2"/>
</dbReference>
<evidence type="ECO:0000313" key="6">
    <source>
        <dbReference type="RefSeq" id="XP_039125091.1"/>
    </source>
</evidence>
<dbReference type="SUPFAM" id="SSF117281">
    <property type="entry name" value="Kelch motif"/>
    <property type="match status" value="1"/>
</dbReference>
<dbReference type="AlphaFoldDB" id="A0AB40BD38"/>
<dbReference type="InterPro" id="IPR052439">
    <property type="entry name" value="F-box/Kelch-repeat"/>
</dbReference>
<keyword evidence="3" id="KW-1185">Reference proteome</keyword>
<dbReference type="RefSeq" id="XP_039125091.1">
    <property type="nucleotide sequence ID" value="XM_039269157.1"/>
</dbReference>
<sequence length="433" mass="49264">MIVSYDEFCSVSKVTINTMLKDEERDADNSMRRHKKKKINADELSNKKEIEVLDNSPKYGLSTDRERNRANGSSKVMEPQDADYSFVPFLSDEIALLILARVPRSEYQRLCYVNRRYQTLVRSGELYSIRKEIGIKEPSILMLASGESNWWCYDPRSRVRRNLPVLPADECFSSFDKESLCAGTHLLVSGKEISGSVIWRYELASDQWFKGPLMINPRCLFASANCGNEACVAGGIAPTMEILNTAEKYDPESKTWNQLPRMKQRRKLCSGCYMDKKFYVIGGQNEKGDNLTCGEFYDTEKNVWELIPDMLQKDAPTWSSRSPPLIAVVNNELYSLEASSNRLKVYLKMSNCWKDLGEVPVRADHSRGWGVAFKSLGDELLVIGSRALSHAFRGMTICTCKPDPELDSPPWRVLENDGLHWSSFIFNCSIMVA</sequence>
<evidence type="ECO:0000313" key="5">
    <source>
        <dbReference type="RefSeq" id="XP_039125090.1"/>
    </source>
</evidence>
<gene>
    <name evidence="4 5 6 7" type="primary">LOC120261311</name>
</gene>
<dbReference type="FunFam" id="2.120.10.80:FF:000007">
    <property type="entry name" value="F-box/kelch-repeat protein SKIP11"/>
    <property type="match status" value="1"/>
</dbReference>
<accession>A0AB40BD38</accession>
<dbReference type="PANTHER" id="PTHR46122:SF5">
    <property type="entry name" value="F-BOX DOMAIN-CONTAINING PROTEIN"/>
    <property type="match status" value="1"/>
</dbReference>